<gene>
    <name evidence="1" type="ORF">JM946_09770</name>
</gene>
<sequence>MNVGAIETRFASYLDTSRTLRDIEPFLRTYIRLLFLFKEEIPQKALGVLQERQKQLRGEDFKEQGIEELRSASLTNLNRDLRNNAGATREAMLNRMLFCALVDSEETDFFYLTEPIFEYVRIMDVSPIELTKILESEFIGFKIES</sequence>
<accession>A0ABS1WVQ3</accession>
<name>A0ABS1WVQ3_9GAMM</name>
<evidence type="ECO:0000313" key="2">
    <source>
        <dbReference type="Proteomes" id="UP000661077"/>
    </source>
</evidence>
<dbReference type="EMBL" id="JAEVLS010000002">
    <property type="protein sequence ID" value="MBM0105038.1"/>
    <property type="molecule type" value="Genomic_DNA"/>
</dbReference>
<proteinExistence type="predicted"/>
<organism evidence="1 2">
    <name type="scientific">Steroidobacter gossypii</name>
    <dbReference type="NCBI Taxonomy" id="2805490"/>
    <lineage>
        <taxon>Bacteria</taxon>
        <taxon>Pseudomonadati</taxon>
        <taxon>Pseudomonadota</taxon>
        <taxon>Gammaproteobacteria</taxon>
        <taxon>Steroidobacterales</taxon>
        <taxon>Steroidobacteraceae</taxon>
        <taxon>Steroidobacter</taxon>
    </lineage>
</organism>
<dbReference type="RefSeq" id="WP_203167105.1">
    <property type="nucleotide sequence ID" value="NZ_JAEVLS010000002.1"/>
</dbReference>
<protein>
    <submittedName>
        <fullName evidence="1">Uncharacterized protein</fullName>
    </submittedName>
</protein>
<evidence type="ECO:0000313" key="1">
    <source>
        <dbReference type="EMBL" id="MBM0105038.1"/>
    </source>
</evidence>
<comment type="caution">
    <text evidence="1">The sequence shown here is derived from an EMBL/GenBank/DDBJ whole genome shotgun (WGS) entry which is preliminary data.</text>
</comment>
<reference evidence="1 2" key="1">
    <citation type="journal article" date="2021" name="Int. J. Syst. Evol. Microbiol.">
        <title>Steroidobacter gossypii sp. nov., isolated from soil of cotton cropping field.</title>
        <authorList>
            <person name="Huang R."/>
            <person name="Yang S."/>
            <person name="Zhen C."/>
            <person name="Liu W."/>
        </authorList>
    </citation>
    <scope>NUCLEOTIDE SEQUENCE [LARGE SCALE GENOMIC DNA]</scope>
    <source>
        <strain evidence="1 2">S1-65</strain>
    </source>
</reference>
<dbReference type="Proteomes" id="UP000661077">
    <property type="component" value="Unassembled WGS sequence"/>
</dbReference>
<keyword evidence="2" id="KW-1185">Reference proteome</keyword>